<organism evidence="7 8">
    <name type="scientific">Persicitalea jodogahamensis</name>
    <dbReference type="NCBI Taxonomy" id="402147"/>
    <lineage>
        <taxon>Bacteria</taxon>
        <taxon>Pseudomonadati</taxon>
        <taxon>Bacteroidota</taxon>
        <taxon>Cytophagia</taxon>
        <taxon>Cytophagales</taxon>
        <taxon>Spirosomataceae</taxon>
        <taxon>Persicitalea</taxon>
    </lineage>
</organism>
<keyword evidence="8" id="KW-1185">Reference proteome</keyword>
<evidence type="ECO:0000259" key="6">
    <source>
        <dbReference type="Pfam" id="PF00884"/>
    </source>
</evidence>
<dbReference type="SUPFAM" id="SSF53649">
    <property type="entry name" value="Alkaline phosphatase-like"/>
    <property type="match status" value="1"/>
</dbReference>
<dbReference type="PROSITE" id="PS00523">
    <property type="entry name" value="SULFATASE_1"/>
    <property type="match status" value="1"/>
</dbReference>
<dbReference type="Pfam" id="PF00884">
    <property type="entry name" value="Sulfatase"/>
    <property type="match status" value="1"/>
</dbReference>
<dbReference type="InterPro" id="IPR000917">
    <property type="entry name" value="Sulfatase_N"/>
</dbReference>
<evidence type="ECO:0000256" key="4">
    <source>
        <dbReference type="ARBA" id="ARBA00022837"/>
    </source>
</evidence>
<feature type="transmembrane region" description="Helical" evidence="5">
    <location>
        <begin position="26"/>
        <end position="43"/>
    </location>
</feature>
<comment type="similarity">
    <text evidence="1">Belongs to the sulfatase family.</text>
</comment>
<gene>
    <name evidence="7" type="primary">arsA</name>
    <name evidence="7" type="ORF">GCM10007390_24450</name>
</gene>
<proteinExistence type="inferred from homology"/>
<name>A0A8J3D8X6_9BACT</name>
<dbReference type="InterPro" id="IPR017850">
    <property type="entry name" value="Alkaline_phosphatase_core_sf"/>
</dbReference>
<keyword evidence="3" id="KW-0378">Hydrolase</keyword>
<dbReference type="CDD" id="cd16151">
    <property type="entry name" value="sulfatase_like"/>
    <property type="match status" value="1"/>
</dbReference>
<dbReference type="Proteomes" id="UP000598271">
    <property type="component" value="Unassembled WGS sequence"/>
</dbReference>
<dbReference type="PANTHER" id="PTHR42693:SF53">
    <property type="entry name" value="ENDO-4-O-SULFATASE"/>
    <property type="match status" value="1"/>
</dbReference>
<dbReference type="InterPro" id="IPR024607">
    <property type="entry name" value="Sulfatase_CS"/>
</dbReference>
<keyword evidence="5" id="KW-1133">Transmembrane helix</keyword>
<protein>
    <submittedName>
        <fullName evidence="7">Arylsulfatase</fullName>
    </submittedName>
</protein>
<comment type="caution">
    <text evidence="7">The sequence shown here is derived from an EMBL/GenBank/DDBJ whole genome shotgun (WGS) entry which is preliminary data.</text>
</comment>
<reference evidence="7 8" key="1">
    <citation type="journal article" date="2014" name="Int. J. Syst. Evol. Microbiol.">
        <title>Complete genome sequence of Corynebacterium casei LMG S-19264T (=DSM 44701T), isolated from a smear-ripened cheese.</title>
        <authorList>
            <consortium name="US DOE Joint Genome Institute (JGI-PGF)"/>
            <person name="Walter F."/>
            <person name="Albersmeier A."/>
            <person name="Kalinowski J."/>
            <person name="Ruckert C."/>
        </authorList>
    </citation>
    <scope>NUCLEOTIDE SEQUENCE [LARGE SCALE GENOMIC DNA]</scope>
    <source>
        <strain evidence="7 8">KCTC 12866</strain>
    </source>
</reference>
<evidence type="ECO:0000256" key="1">
    <source>
        <dbReference type="ARBA" id="ARBA00008779"/>
    </source>
</evidence>
<accession>A0A8J3D8X6</accession>
<keyword evidence="2" id="KW-0479">Metal-binding</keyword>
<dbReference type="EMBL" id="BMXF01000002">
    <property type="protein sequence ID" value="GHB69940.1"/>
    <property type="molecule type" value="Genomic_DNA"/>
</dbReference>
<evidence type="ECO:0000313" key="8">
    <source>
        <dbReference type="Proteomes" id="UP000598271"/>
    </source>
</evidence>
<sequence length="460" mass="52239">MTNDARKPGSWYPDGSQSVETFMKRNIILLGATLIIVATFGFLPKESPKQPNVVLIMADDMGYECLGAYGSTVYKTPVLDSLAASGMRFDNCVSQPLCTPSRLKLMTGKYNYRNYEYFGYLNPNQYTFGNLMQDAGYKTCIAGKWQLNGLAYKDKIPTWNDATQPHRFGFGEYCLWQLTREGKEGERYAEPLYEKNGKVIQGGSDEYGPDVFSDFVVDFIERQKDEKFFVYYPMVLVHDPFVPTPDSKDWSDGSRRYKKDTAYFKDMVGYADKVVGKIAGKLKALGLDKNTIVIFVGDNGTHPSIVSALPGRKVVGAKGNTIDAGTHVPLIAYWPEEIKQGSTFEGLIEFSDFFPTLAELVGRPADTDGKSFYPLLTGEKYRPRATAFVHYDPRWSANVDRYRNQFVRDLDYKLYQDGKFYNLKTDILEKVPLDRNALSSKEKKILMGLQKEMDRHPAWE</sequence>
<dbReference type="InterPro" id="IPR050738">
    <property type="entry name" value="Sulfatase"/>
</dbReference>
<dbReference type="PANTHER" id="PTHR42693">
    <property type="entry name" value="ARYLSULFATASE FAMILY MEMBER"/>
    <property type="match status" value="1"/>
</dbReference>
<dbReference type="Gene3D" id="3.40.720.10">
    <property type="entry name" value="Alkaline Phosphatase, subunit A"/>
    <property type="match status" value="1"/>
</dbReference>
<evidence type="ECO:0000256" key="3">
    <source>
        <dbReference type="ARBA" id="ARBA00022801"/>
    </source>
</evidence>
<evidence type="ECO:0000313" key="7">
    <source>
        <dbReference type="EMBL" id="GHB69940.1"/>
    </source>
</evidence>
<dbReference type="AlphaFoldDB" id="A0A8J3D8X6"/>
<keyword evidence="5" id="KW-0472">Membrane</keyword>
<keyword evidence="5" id="KW-0812">Transmembrane</keyword>
<dbReference type="GO" id="GO:0004065">
    <property type="term" value="F:arylsulfatase activity"/>
    <property type="evidence" value="ECO:0007669"/>
    <property type="project" value="TreeGrafter"/>
</dbReference>
<evidence type="ECO:0000256" key="5">
    <source>
        <dbReference type="SAM" id="Phobius"/>
    </source>
</evidence>
<dbReference type="GO" id="GO:0046872">
    <property type="term" value="F:metal ion binding"/>
    <property type="evidence" value="ECO:0007669"/>
    <property type="project" value="UniProtKB-KW"/>
</dbReference>
<evidence type="ECO:0000256" key="2">
    <source>
        <dbReference type="ARBA" id="ARBA00022723"/>
    </source>
</evidence>
<feature type="domain" description="Sulfatase N-terminal" evidence="6">
    <location>
        <begin position="51"/>
        <end position="362"/>
    </location>
</feature>
<keyword evidence="4" id="KW-0106">Calcium</keyword>